<dbReference type="Gene3D" id="2.40.128.490">
    <property type="entry name" value="Uncharacterised protein PF14869, DUF4488"/>
    <property type="match status" value="1"/>
</dbReference>
<feature type="chain" id="PRO_5016406997" description="DUF4488 domain-containing protein" evidence="1">
    <location>
        <begin position="24"/>
        <end position="155"/>
    </location>
</feature>
<feature type="signal peptide" evidence="1">
    <location>
        <begin position="1"/>
        <end position="23"/>
    </location>
</feature>
<sequence length="155" mass="17774">MGNRFFRNIAFLIFILFFYQANAQDSVSKAPLVGVWELTNVAVEQDGEAVRPQNTTLKVFDSNGTLSQVIVTDKGSFILQRGKYEIVDKTHFKDIILEDSRKNSNNLGKNYLIEYNFTNEGNNKLLSLEGALEDEKGVKTMHWKELWRKVDILPN</sequence>
<dbReference type="Pfam" id="PF14869">
    <property type="entry name" value="DUF4488"/>
    <property type="match status" value="1"/>
</dbReference>
<feature type="domain" description="DUF4488" evidence="2">
    <location>
        <begin position="32"/>
        <end position="150"/>
    </location>
</feature>
<organism evidence="3 4">
    <name type="scientific">Pedobacter paludis</name>
    <dbReference type="NCBI Taxonomy" id="2203212"/>
    <lineage>
        <taxon>Bacteria</taxon>
        <taxon>Pseudomonadati</taxon>
        <taxon>Bacteroidota</taxon>
        <taxon>Sphingobacteriia</taxon>
        <taxon>Sphingobacteriales</taxon>
        <taxon>Sphingobacteriaceae</taxon>
        <taxon>Pedobacter</taxon>
    </lineage>
</organism>
<reference evidence="4" key="1">
    <citation type="submission" date="2018-05" db="EMBL/GenBank/DDBJ databases">
        <title>Pedobacter paludis sp. nov., isolated from wetland soil.</title>
        <authorList>
            <person name="Zhang Y."/>
        </authorList>
    </citation>
    <scope>NUCLEOTIDE SEQUENCE [LARGE SCALE GENOMIC DNA]</scope>
    <source>
        <strain evidence="4">R-8</strain>
    </source>
</reference>
<keyword evidence="1" id="KW-0732">Signal</keyword>
<evidence type="ECO:0000313" key="4">
    <source>
        <dbReference type="Proteomes" id="UP000245391"/>
    </source>
</evidence>
<dbReference type="InterPro" id="IPR027991">
    <property type="entry name" value="DUF4488"/>
</dbReference>
<dbReference type="RefSeq" id="WP_109928774.1">
    <property type="nucleotide sequence ID" value="NZ_QGNY01000002.1"/>
</dbReference>
<dbReference type="OrthoDB" id="672382at2"/>
<name>A0A317F1T6_9SPHI</name>
<gene>
    <name evidence="3" type="ORF">DF947_05890</name>
</gene>
<comment type="caution">
    <text evidence="3">The sequence shown here is derived from an EMBL/GenBank/DDBJ whole genome shotgun (WGS) entry which is preliminary data.</text>
</comment>
<evidence type="ECO:0000256" key="1">
    <source>
        <dbReference type="SAM" id="SignalP"/>
    </source>
</evidence>
<proteinExistence type="predicted"/>
<dbReference type="AlphaFoldDB" id="A0A317F1T6"/>
<accession>A0A317F1T6</accession>
<keyword evidence="4" id="KW-1185">Reference proteome</keyword>
<evidence type="ECO:0000313" key="3">
    <source>
        <dbReference type="EMBL" id="PWS32602.1"/>
    </source>
</evidence>
<protein>
    <recommendedName>
        <fullName evidence="2">DUF4488 domain-containing protein</fullName>
    </recommendedName>
</protein>
<evidence type="ECO:0000259" key="2">
    <source>
        <dbReference type="Pfam" id="PF14869"/>
    </source>
</evidence>
<dbReference type="Proteomes" id="UP000245391">
    <property type="component" value="Unassembled WGS sequence"/>
</dbReference>
<dbReference type="EMBL" id="QGNY01000002">
    <property type="protein sequence ID" value="PWS32602.1"/>
    <property type="molecule type" value="Genomic_DNA"/>
</dbReference>